<name>A0A844FN64_9LACO</name>
<proteinExistence type="predicted"/>
<evidence type="ECO:0000313" key="3">
    <source>
        <dbReference type="Proteomes" id="UP000452141"/>
    </source>
</evidence>
<organism evidence="2 3">
    <name type="scientific">Lactobacillus equicursoris</name>
    <dbReference type="NCBI Taxonomy" id="420645"/>
    <lineage>
        <taxon>Bacteria</taxon>
        <taxon>Bacillati</taxon>
        <taxon>Bacillota</taxon>
        <taxon>Bacilli</taxon>
        <taxon>Lactobacillales</taxon>
        <taxon>Lactobacillaceae</taxon>
        <taxon>Lactobacillus</taxon>
    </lineage>
</organism>
<evidence type="ECO:0000259" key="1">
    <source>
        <dbReference type="SMART" id="SM01321"/>
    </source>
</evidence>
<protein>
    <submittedName>
        <fullName evidence="2">IS200/IS605 family transposase</fullName>
    </submittedName>
</protein>
<dbReference type="GO" id="GO:0003677">
    <property type="term" value="F:DNA binding"/>
    <property type="evidence" value="ECO:0007669"/>
    <property type="project" value="InterPro"/>
</dbReference>
<dbReference type="SMART" id="SM01321">
    <property type="entry name" value="Y1_Tnp"/>
    <property type="match status" value="1"/>
</dbReference>
<dbReference type="GO" id="GO:0004803">
    <property type="term" value="F:transposase activity"/>
    <property type="evidence" value="ECO:0007669"/>
    <property type="project" value="InterPro"/>
</dbReference>
<reference evidence="2 3" key="1">
    <citation type="submission" date="2019-08" db="EMBL/GenBank/DDBJ databases">
        <title>In-depth cultivation of the pig gut microbiome towards novel bacterial diversity and tailored functional studies.</title>
        <authorList>
            <person name="Wylensek D."/>
            <person name="Hitch T.C.A."/>
            <person name="Clavel T."/>
        </authorList>
    </citation>
    <scope>NUCLEOTIDE SEQUENCE [LARGE SCALE GENOMIC DNA]</scope>
    <source>
        <strain evidence="2 3">WCA-470BD-2E</strain>
    </source>
</reference>
<dbReference type="RefSeq" id="WP_154486690.1">
    <property type="nucleotide sequence ID" value="NZ_VUMW01000008.1"/>
</dbReference>
<dbReference type="EMBL" id="VUMW01000008">
    <property type="protein sequence ID" value="MST79685.1"/>
    <property type="molecule type" value="Genomic_DNA"/>
</dbReference>
<accession>A0A844FN64</accession>
<dbReference type="PANTHER" id="PTHR33360">
    <property type="entry name" value="TRANSPOSASE FOR INSERTION SEQUENCE ELEMENT IS200"/>
    <property type="match status" value="1"/>
</dbReference>
<dbReference type="GO" id="GO:0006313">
    <property type="term" value="P:DNA transposition"/>
    <property type="evidence" value="ECO:0007669"/>
    <property type="project" value="InterPro"/>
</dbReference>
<dbReference type="Pfam" id="PF01797">
    <property type="entry name" value="Y1_Tnp"/>
    <property type="match status" value="1"/>
</dbReference>
<dbReference type="AlphaFoldDB" id="A0A844FN64"/>
<evidence type="ECO:0000313" key="2">
    <source>
        <dbReference type="EMBL" id="MST79685.1"/>
    </source>
</evidence>
<comment type="caution">
    <text evidence="2">The sequence shown here is derived from an EMBL/GenBank/DDBJ whole genome shotgun (WGS) entry which is preliminary data.</text>
</comment>
<dbReference type="SUPFAM" id="SSF143422">
    <property type="entry name" value="Transposase IS200-like"/>
    <property type="match status" value="1"/>
</dbReference>
<dbReference type="Gene3D" id="3.30.70.1290">
    <property type="entry name" value="Transposase IS200-like"/>
    <property type="match status" value="1"/>
</dbReference>
<feature type="domain" description="Transposase IS200-like" evidence="1">
    <location>
        <begin position="15"/>
        <end position="136"/>
    </location>
</feature>
<dbReference type="InterPro" id="IPR002686">
    <property type="entry name" value="Transposase_17"/>
</dbReference>
<dbReference type="Proteomes" id="UP000452141">
    <property type="component" value="Unassembled WGS sequence"/>
</dbReference>
<dbReference type="PANTHER" id="PTHR33360:SF2">
    <property type="entry name" value="TRANSPOSASE FOR INSERTION SEQUENCE ELEMENT IS200"/>
    <property type="match status" value="1"/>
</dbReference>
<dbReference type="InterPro" id="IPR036515">
    <property type="entry name" value="Transposase_17_sf"/>
</dbReference>
<sequence>MADKIKDAVYAQRYVYNCHYHLIWCTKYRNQIFTTAELASEMKELILTVAARNDIQVEKLEVMPEHVHAMISFRPSKSISDVVKALKGSTGYMYLRDHPDIREQKCWGGHLWSSSYYIGTVGNMSKDTVERYINDQVYNAKKDGKPYPFTH</sequence>
<dbReference type="NCBIfam" id="NF033573">
    <property type="entry name" value="transpos_IS200"/>
    <property type="match status" value="1"/>
</dbReference>
<gene>
    <name evidence="2" type="primary">tnpA</name>
    <name evidence="2" type="ORF">FYJ61_04150</name>
</gene>